<dbReference type="GO" id="GO:0005506">
    <property type="term" value="F:iron ion binding"/>
    <property type="evidence" value="ECO:0007669"/>
    <property type="project" value="InterPro"/>
</dbReference>
<dbReference type="Pfam" id="PF00067">
    <property type="entry name" value="p450"/>
    <property type="match status" value="1"/>
</dbReference>
<evidence type="ECO:0000256" key="5">
    <source>
        <dbReference type="ARBA" id="ARBA00022617"/>
    </source>
</evidence>
<keyword evidence="11" id="KW-0503">Monooxygenase</keyword>
<name>A0A5C3KKE8_COPMA</name>
<dbReference type="GO" id="GO:0004497">
    <property type="term" value="F:monooxygenase activity"/>
    <property type="evidence" value="ECO:0007669"/>
    <property type="project" value="UniProtKB-KW"/>
</dbReference>
<dbReference type="PANTHER" id="PTHR24305:SF166">
    <property type="entry name" value="CYTOCHROME P450 12A4, MITOCHONDRIAL-RELATED"/>
    <property type="match status" value="1"/>
</dbReference>
<keyword evidence="7 13" id="KW-0479">Metal-binding</keyword>
<feature type="binding site" description="axial binding residue" evidence="13">
    <location>
        <position position="482"/>
    </location>
    <ligand>
        <name>heme</name>
        <dbReference type="ChEBI" id="CHEBI:30413"/>
    </ligand>
    <ligandPart>
        <name>Fe</name>
        <dbReference type="ChEBI" id="CHEBI:18248"/>
    </ligandPart>
</feature>
<dbReference type="Proteomes" id="UP000307440">
    <property type="component" value="Unassembled WGS sequence"/>
</dbReference>
<comment type="similarity">
    <text evidence="4">Belongs to the cytochrome P450 family.</text>
</comment>
<dbReference type="InterPro" id="IPR050121">
    <property type="entry name" value="Cytochrome_P450_monoxygenase"/>
</dbReference>
<keyword evidence="10 13" id="KW-0408">Iron</keyword>
<evidence type="ECO:0000256" key="2">
    <source>
        <dbReference type="ARBA" id="ARBA00004370"/>
    </source>
</evidence>
<keyword evidence="5 13" id="KW-0349">Heme</keyword>
<proteinExistence type="inferred from homology"/>
<evidence type="ECO:0000256" key="10">
    <source>
        <dbReference type="ARBA" id="ARBA00023004"/>
    </source>
</evidence>
<dbReference type="InterPro" id="IPR036396">
    <property type="entry name" value="Cyt_P450_sf"/>
</dbReference>
<dbReference type="AlphaFoldDB" id="A0A5C3KKE8"/>
<dbReference type="GO" id="GO:0016705">
    <property type="term" value="F:oxidoreductase activity, acting on paired donors, with incorporation or reduction of molecular oxygen"/>
    <property type="evidence" value="ECO:0007669"/>
    <property type="project" value="InterPro"/>
</dbReference>
<dbReference type="PRINTS" id="PR00385">
    <property type="entry name" value="P450"/>
</dbReference>
<evidence type="ECO:0000256" key="9">
    <source>
        <dbReference type="ARBA" id="ARBA00023002"/>
    </source>
</evidence>
<evidence type="ECO:0000313" key="15">
    <source>
        <dbReference type="Proteomes" id="UP000307440"/>
    </source>
</evidence>
<dbReference type="OrthoDB" id="1470350at2759"/>
<comment type="subcellular location">
    <subcellularLocation>
        <location evidence="2">Membrane</location>
    </subcellularLocation>
</comment>
<evidence type="ECO:0000256" key="11">
    <source>
        <dbReference type="ARBA" id="ARBA00023033"/>
    </source>
</evidence>
<keyword evidence="12" id="KW-0472">Membrane</keyword>
<dbReference type="GO" id="GO:0020037">
    <property type="term" value="F:heme binding"/>
    <property type="evidence" value="ECO:0007669"/>
    <property type="project" value="InterPro"/>
</dbReference>
<comment type="cofactor">
    <cofactor evidence="1 13">
        <name>heme</name>
        <dbReference type="ChEBI" id="CHEBI:30413"/>
    </cofactor>
</comment>
<dbReference type="Gene3D" id="1.10.630.10">
    <property type="entry name" value="Cytochrome P450"/>
    <property type="match status" value="1"/>
</dbReference>
<dbReference type="PRINTS" id="PR00465">
    <property type="entry name" value="EP450IV"/>
</dbReference>
<organism evidence="14 15">
    <name type="scientific">Coprinopsis marcescibilis</name>
    <name type="common">Agaric fungus</name>
    <name type="synonym">Psathyrella marcescibilis</name>
    <dbReference type="NCBI Taxonomy" id="230819"/>
    <lineage>
        <taxon>Eukaryota</taxon>
        <taxon>Fungi</taxon>
        <taxon>Dikarya</taxon>
        <taxon>Basidiomycota</taxon>
        <taxon>Agaricomycotina</taxon>
        <taxon>Agaricomycetes</taxon>
        <taxon>Agaricomycetidae</taxon>
        <taxon>Agaricales</taxon>
        <taxon>Agaricineae</taxon>
        <taxon>Psathyrellaceae</taxon>
        <taxon>Coprinopsis</taxon>
    </lineage>
</organism>
<evidence type="ECO:0000256" key="1">
    <source>
        <dbReference type="ARBA" id="ARBA00001971"/>
    </source>
</evidence>
<keyword evidence="6" id="KW-0812">Transmembrane</keyword>
<dbReference type="InterPro" id="IPR001128">
    <property type="entry name" value="Cyt_P450"/>
</dbReference>
<dbReference type="InterPro" id="IPR002403">
    <property type="entry name" value="Cyt_P450_E_grp-IV"/>
</dbReference>
<comment type="pathway">
    <text evidence="3">Secondary metabolite biosynthesis; terpenoid biosynthesis.</text>
</comment>
<evidence type="ECO:0000256" key="6">
    <source>
        <dbReference type="ARBA" id="ARBA00022692"/>
    </source>
</evidence>
<reference evidence="14 15" key="1">
    <citation type="journal article" date="2019" name="Nat. Ecol. Evol.">
        <title>Megaphylogeny resolves global patterns of mushroom evolution.</title>
        <authorList>
            <person name="Varga T."/>
            <person name="Krizsan K."/>
            <person name="Foldi C."/>
            <person name="Dima B."/>
            <person name="Sanchez-Garcia M."/>
            <person name="Sanchez-Ramirez S."/>
            <person name="Szollosi G.J."/>
            <person name="Szarkandi J.G."/>
            <person name="Papp V."/>
            <person name="Albert L."/>
            <person name="Andreopoulos W."/>
            <person name="Angelini C."/>
            <person name="Antonin V."/>
            <person name="Barry K.W."/>
            <person name="Bougher N.L."/>
            <person name="Buchanan P."/>
            <person name="Buyck B."/>
            <person name="Bense V."/>
            <person name="Catcheside P."/>
            <person name="Chovatia M."/>
            <person name="Cooper J."/>
            <person name="Damon W."/>
            <person name="Desjardin D."/>
            <person name="Finy P."/>
            <person name="Geml J."/>
            <person name="Haridas S."/>
            <person name="Hughes K."/>
            <person name="Justo A."/>
            <person name="Karasinski D."/>
            <person name="Kautmanova I."/>
            <person name="Kiss B."/>
            <person name="Kocsube S."/>
            <person name="Kotiranta H."/>
            <person name="LaButti K.M."/>
            <person name="Lechner B.E."/>
            <person name="Liimatainen K."/>
            <person name="Lipzen A."/>
            <person name="Lukacs Z."/>
            <person name="Mihaltcheva S."/>
            <person name="Morgado L.N."/>
            <person name="Niskanen T."/>
            <person name="Noordeloos M.E."/>
            <person name="Ohm R.A."/>
            <person name="Ortiz-Santana B."/>
            <person name="Ovrebo C."/>
            <person name="Racz N."/>
            <person name="Riley R."/>
            <person name="Savchenko A."/>
            <person name="Shiryaev A."/>
            <person name="Soop K."/>
            <person name="Spirin V."/>
            <person name="Szebenyi C."/>
            <person name="Tomsovsky M."/>
            <person name="Tulloss R.E."/>
            <person name="Uehling J."/>
            <person name="Grigoriev I.V."/>
            <person name="Vagvolgyi C."/>
            <person name="Papp T."/>
            <person name="Martin F.M."/>
            <person name="Miettinen O."/>
            <person name="Hibbett D.S."/>
            <person name="Nagy L.G."/>
        </authorList>
    </citation>
    <scope>NUCLEOTIDE SEQUENCE [LARGE SCALE GENOMIC DNA]</scope>
    <source>
        <strain evidence="14 15">CBS 121175</strain>
    </source>
</reference>
<sequence>MPLFFLLKAAGLYTFTRITWSLIRRLVFGHPFDVIPGPVPKSFFGGHLGQLFSNDALPFQKELGRKYGSVLKVAGLMGGKALFVSDPLALHHIFVKDADVYEETEVLITTNKVLFGEGLLSTIGEKHRKQRKLLNPVFSTTNLRKLVPTFWKASGRFSETLVKVASDGPKEVDLGEWLPRVALELIGQSALGHSFDSLTETYAEHPLSAALKRLVPVGMKLLWARFFVIPFVQRWNLGGKRLQRFVVDVFGWDSVQQLKDIADLIHETSKEILAARQKAMEAGAELEGKDILALILRANIENAKEDRMPEEEVIAQISTFVFGGLDTTSSALSRVIHLLTQHESVQDRLREEILEARNTYGELDYDQLCELPYLDAVCRETLRVYPPIPLLPRETVKDAVLPFSKPIKTTEGKLINEIVVPAGSRIYNSILNSNCDTDVWGPDGHQWKPERWLSTLEQSVTDARIPGVYSNMMTFIGGRRSCLGFMFAQLEMKAVLFSLLERLRFGSGGKEITWNMSGIVYPSVGTNKLRPELPLVVSLVK</sequence>
<gene>
    <name evidence="14" type="ORF">FA15DRAFT_625001</name>
</gene>
<keyword evidence="9" id="KW-0560">Oxidoreductase</keyword>
<keyword evidence="8" id="KW-1133">Transmembrane helix</keyword>
<dbReference type="PANTHER" id="PTHR24305">
    <property type="entry name" value="CYTOCHROME P450"/>
    <property type="match status" value="1"/>
</dbReference>
<evidence type="ECO:0000313" key="14">
    <source>
        <dbReference type="EMBL" id="TFK20710.1"/>
    </source>
</evidence>
<evidence type="ECO:0000256" key="7">
    <source>
        <dbReference type="ARBA" id="ARBA00022723"/>
    </source>
</evidence>
<keyword evidence="15" id="KW-1185">Reference proteome</keyword>
<evidence type="ECO:0000256" key="13">
    <source>
        <dbReference type="PIRSR" id="PIRSR602403-1"/>
    </source>
</evidence>
<dbReference type="CDD" id="cd11069">
    <property type="entry name" value="CYP_FUM15-like"/>
    <property type="match status" value="1"/>
</dbReference>
<accession>A0A5C3KKE8</accession>
<dbReference type="SUPFAM" id="SSF48264">
    <property type="entry name" value="Cytochrome P450"/>
    <property type="match status" value="1"/>
</dbReference>
<evidence type="ECO:0000256" key="3">
    <source>
        <dbReference type="ARBA" id="ARBA00004721"/>
    </source>
</evidence>
<dbReference type="GO" id="GO:0016020">
    <property type="term" value="C:membrane"/>
    <property type="evidence" value="ECO:0007669"/>
    <property type="project" value="UniProtKB-SubCell"/>
</dbReference>
<evidence type="ECO:0000256" key="4">
    <source>
        <dbReference type="ARBA" id="ARBA00010617"/>
    </source>
</evidence>
<dbReference type="STRING" id="230819.A0A5C3KKE8"/>
<protein>
    <submittedName>
        <fullName evidence="14">Cytochrome P450</fullName>
    </submittedName>
</protein>
<evidence type="ECO:0000256" key="12">
    <source>
        <dbReference type="ARBA" id="ARBA00023136"/>
    </source>
</evidence>
<evidence type="ECO:0000256" key="8">
    <source>
        <dbReference type="ARBA" id="ARBA00022989"/>
    </source>
</evidence>
<dbReference type="EMBL" id="ML210290">
    <property type="protein sequence ID" value="TFK20710.1"/>
    <property type="molecule type" value="Genomic_DNA"/>
</dbReference>